<dbReference type="GO" id="GO:0016853">
    <property type="term" value="F:isomerase activity"/>
    <property type="evidence" value="ECO:0007669"/>
    <property type="project" value="UniProtKB-KW"/>
</dbReference>
<organism evidence="1 2">
    <name type="scientific">Cellulosimicrobium cellulans</name>
    <name type="common">Arthrobacter luteus</name>
    <dbReference type="NCBI Taxonomy" id="1710"/>
    <lineage>
        <taxon>Bacteria</taxon>
        <taxon>Bacillati</taxon>
        <taxon>Actinomycetota</taxon>
        <taxon>Actinomycetes</taxon>
        <taxon>Micrococcales</taxon>
        <taxon>Promicromonosporaceae</taxon>
        <taxon>Cellulosimicrobium</taxon>
    </lineage>
</organism>
<dbReference type="Proteomes" id="UP000316659">
    <property type="component" value="Unassembled WGS sequence"/>
</dbReference>
<keyword evidence="1" id="KW-0413">Isomerase</keyword>
<reference evidence="1 2" key="1">
    <citation type="submission" date="2019-06" db="EMBL/GenBank/DDBJ databases">
        <title>Whole genome shotgun sequence of Cellulosimicrobium cellulans NBRC 15516.</title>
        <authorList>
            <person name="Hosoyama A."/>
            <person name="Uohara A."/>
            <person name="Ohji S."/>
            <person name="Ichikawa N."/>
        </authorList>
    </citation>
    <scope>NUCLEOTIDE SEQUENCE [LARGE SCALE GENOMIC DNA]</scope>
    <source>
        <strain evidence="1 2">NBRC 15516</strain>
    </source>
</reference>
<dbReference type="GO" id="GO:0008270">
    <property type="term" value="F:zinc ion binding"/>
    <property type="evidence" value="ECO:0007669"/>
    <property type="project" value="InterPro"/>
</dbReference>
<accession>A0A4Y4E6D0</accession>
<evidence type="ECO:0000313" key="2">
    <source>
        <dbReference type="Proteomes" id="UP000316659"/>
    </source>
</evidence>
<dbReference type="EMBL" id="BJNZ01000031">
    <property type="protein sequence ID" value="GED11505.1"/>
    <property type="molecule type" value="Genomic_DNA"/>
</dbReference>
<sequence length="455" mass="47404">MLLSYCTNVHPAEDLDGVVEQLVTYAGPVRAAAGLDVLGVGLWMPATLAHRLAASPADRAWLRAVLDEQGLQVHTLNAFPYGGFHADVVKLDVYTPTWAQPERLAYTLECAEVLADLLPDGAAGSISTLPLAWREPWSAADDEAATHAFVALGAGLRDLRERTGKVVRVAVEPEPGCVLDTVDDVVAWLAARTGGDGTAAGAGERRIDPEHVGVCLDTCHLAVSFADRRAGTAATVRRITDAGLRVVKVQASAALHVDDPSDPAARAAVGAFAEKRYIHQVRELTAAGDVLAADDLPDALGDDPAPGAVDVVGHDDAAPLPAGGPGALPGAGPWRVHFHVPLHHEPAAPLMATTDVLRDAVDAVRAAPHGDEAHLDVETYTWAVLPEGAATDSLVAGIAAELRWATTHLTPTPADPDLAEHDMKDANGPLTTSMSGSTAGQVVLGAQDTTTRRTA</sequence>
<comment type="caution">
    <text evidence="1">The sequence shown here is derived from an EMBL/GenBank/DDBJ whole genome shotgun (WGS) entry which is preliminary data.</text>
</comment>
<proteinExistence type="predicted"/>
<name>A0A4Y4E6D0_CELCE</name>
<dbReference type="RefSeq" id="WP_174774932.1">
    <property type="nucleotide sequence ID" value="NZ_BJNZ01000031.1"/>
</dbReference>
<dbReference type="PROSITE" id="PS00730">
    <property type="entry name" value="AP_NUCLEASE_F2_2"/>
    <property type="match status" value="1"/>
</dbReference>
<dbReference type="AlphaFoldDB" id="A0A4Y4E6D0"/>
<dbReference type="InterPro" id="IPR018246">
    <property type="entry name" value="AP_endonuc_F2_Zn_BS"/>
</dbReference>
<protein>
    <submittedName>
        <fullName evidence="1">Xylose isomerase</fullName>
    </submittedName>
</protein>
<dbReference type="Gene3D" id="3.20.20.150">
    <property type="entry name" value="Divalent-metal-dependent TIM barrel enzymes"/>
    <property type="match status" value="1"/>
</dbReference>
<dbReference type="InterPro" id="IPR036237">
    <property type="entry name" value="Xyl_isomerase-like_sf"/>
</dbReference>
<dbReference type="SUPFAM" id="SSF51658">
    <property type="entry name" value="Xylose isomerase-like"/>
    <property type="match status" value="1"/>
</dbReference>
<evidence type="ECO:0000313" key="1">
    <source>
        <dbReference type="EMBL" id="GED11505.1"/>
    </source>
</evidence>
<gene>
    <name evidence="1" type="ORF">CCE02nite_35040</name>
</gene>
<dbReference type="NCBIfam" id="NF035939">
    <property type="entry name" value="TIM_EboE"/>
    <property type="match status" value="1"/>
</dbReference>